<dbReference type="Proteomes" id="UP000008634">
    <property type="component" value="Chromosome"/>
</dbReference>
<sequence>MMKKKLIVILLFIGVTIWAQETPKDSIAIYRNNYQFSSEKQISIRVGGGIQKSFYTELGLALHACNYGDTGFFSNAIYTAFEWTPNKEKEIYGLKIGYEVNFFLLNLGLEAKYLTDFKERDFVFTPKIGLGLYGDVNIFYGYTIVTNNNPFSEKIGRHQLSIILNLNKHFLRS</sequence>
<dbReference type="KEGG" id="cao:Celal_0282"/>
<evidence type="ECO:0000313" key="2">
    <source>
        <dbReference type="Proteomes" id="UP000008634"/>
    </source>
</evidence>
<gene>
    <name evidence="1" type="ordered locus">Celal_0282</name>
</gene>
<proteinExistence type="predicted"/>
<organism evidence="1 2">
    <name type="scientific">Cellulophaga algicola (strain DSM 14237 / IC166 / ACAM 630)</name>
    <dbReference type="NCBI Taxonomy" id="688270"/>
    <lineage>
        <taxon>Bacteria</taxon>
        <taxon>Pseudomonadati</taxon>
        <taxon>Bacteroidota</taxon>
        <taxon>Flavobacteriia</taxon>
        <taxon>Flavobacteriales</taxon>
        <taxon>Flavobacteriaceae</taxon>
        <taxon>Cellulophaga</taxon>
    </lineage>
</organism>
<dbReference type="AlphaFoldDB" id="E6X8P0"/>
<name>E6X8P0_CELAD</name>
<dbReference type="eggNOG" id="ENOG5030SSZ">
    <property type="taxonomic scope" value="Bacteria"/>
</dbReference>
<dbReference type="STRING" id="688270.Celal_0282"/>
<dbReference type="RefSeq" id="WP_013549122.1">
    <property type="nucleotide sequence ID" value="NC_014934.1"/>
</dbReference>
<dbReference type="HOGENOM" id="CLU_1674760_0_0_10"/>
<dbReference type="EMBL" id="CP002453">
    <property type="protein sequence ID" value="ADV47627.1"/>
    <property type="molecule type" value="Genomic_DNA"/>
</dbReference>
<accession>E6X8P0</accession>
<dbReference type="OrthoDB" id="1164376at2"/>
<protein>
    <submittedName>
        <fullName evidence="1">Uncharacterized protein</fullName>
    </submittedName>
</protein>
<keyword evidence="2" id="KW-1185">Reference proteome</keyword>
<evidence type="ECO:0000313" key="1">
    <source>
        <dbReference type="EMBL" id="ADV47627.1"/>
    </source>
</evidence>
<reference evidence="1 2" key="1">
    <citation type="journal article" date="2010" name="Stand. Genomic Sci.">
        <title>Complete genome sequence of Cellulophaga algicola type strain (IC166).</title>
        <authorList>
            <person name="Abt B."/>
            <person name="Lu M."/>
            <person name="Misra M."/>
            <person name="Han C."/>
            <person name="Nolan M."/>
            <person name="Lucas S."/>
            <person name="Hammon N."/>
            <person name="Deshpande S."/>
            <person name="Cheng J.F."/>
            <person name="Tapia R."/>
            <person name="Goodwin L."/>
            <person name="Pitluck S."/>
            <person name="Liolios K."/>
            <person name="Pagani I."/>
            <person name="Ivanova N."/>
            <person name="Mavromatis K."/>
            <person name="Ovchinikova G."/>
            <person name="Pati A."/>
            <person name="Chen A."/>
            <person name="Palaniappan K."/>
            <person name="Land M."/>
            <person name="Hauser L."/>
            <person name="Chang Y.J."/>
            <person name="Jeffries C.D."/>
            <person name="Detter J.C."/>
            <person name="Brambilla E."/>
            <person name="Rohde M."/>
            <person name="Tindall B.J."/>
            <person name="Goker M."/>
            <person name="Woyke T."/>
            <person name="Bristow J."/>
            <person name="Eisen J.A."/>
            <person name="Markowitz V."/>
            <person name="Hugenholtz P."/>
            <person name="Kyrpides N.C."/>
            <person name="Klenk H.P."/>
            <person name="Lapidus A."/>
        </authorList>
    </citation>
    <scope>NUCLEOTIDE SEQUENCE [LARGE SCALE GENOMIC DNA]</scope>
    <source>
        <strain evidence="2">DSM 14237 / IC166 / ACAM 630</strain>
    </source>
</reference>